<sequence>MAAGVGTDGLQLVRPEQDGGQSMGWAKYLEDIASRHNGTSLVQRQLQKEIGRDALPNRPKAPAKSRLNKQGEQNMSKLKDFTVATARPLPVIVLADVSGSMSANGKIDALNDAIQWMIESFAAEEHSRAEIHVAVIAFGKGGARLHQPLLPAAQIKWERVGAAGNTPMGAAFDLVVKMVEEHAQIPSRAYRPTVVLVSDGQPTDEWREPLQRLLASERASKASRFVLGIGDDADPAMLAEFLADPSARVYSAHEARQIKNFFRWVTMSVTQRTRSVNPNSVVVVDPTALDDYDF</sequence>
<dbReference type="InterPro" id="IPR002035">
    <property type="entry name" value="VWF_A"/>
</dbReference>
<reference evidence="3" key="1">
    <citation type="submission" date="2014-02" db="EMBL/GenBank/DDBJ databases">
        <title>Expanding our view of genomic diversity in Candidatus Accumulibacter clades.</title>
        <authorList>
            <person name="Skennerton C.T."/>
            <person name="Barr J.J."/>
            <person name="Slater F.R."/>
            <person name="Bond P.L."/>
            <person name="Tyson G.W."/>
        </authorList>
    </citation>
    <scope>NUCLEOTIDE SEQUENCE [LARGE SCALE GENOMIC DNA]</scope>
</reference>
<feature type="region of interest" description="Disordered" evidence="1">
    <location>
        <begin position="50"/>
        <end position="71"/>
    </location>
</feature>
<dbReference type="Gene3D" id="3.40.50.410">
    <property type="entry name" value="von Willebrand factor, type A domain"/>
    <property type="match status" value="1"/>
</dbReference>
<protein>
    <submittedName>
        <fullName evidence="3">Cobaltochelatase subunit</fullName>
    </submittedName>
</protein>
<dbReference type="STRING" id="1453999.AW06_002434"/>
<dbReference type="PROSITE" id="PS50234">
    <property type="entry name" value="VWFA"/>
    <property type="match status" value="1"/>
</dbReference>
<dbReference type="InterPro" id="IPR036465">
    <property type="entry name" value="vWFA_dom_sf"/>
</dbReference>
<dbReference type="EMBL" id="JDST02000053">
    <property type="protein sequence ID" value="KFB76524.1"/>
    <property type="molecule type" value="Genomic_DNA"/>
</dbReference>
<accession>A0A080MGZ0</accession>
<dbReference type="SUPFAM" id="SSF53300">
    <property type="entry name" value="vWA-like"/>
    <property type="match status" value="1"/>
</dbReference>
<organism evidence="3 4">
    <name type="scientific">Candidatus Accumulibacter cognatus</name>
    <dbReference type="NCBI Taxonomy" id="2954383"/>
    <lineage>
        <taxon>Bacteria</taxon>
        <taxon>Pseudomonadati</taxon>
        <taxon>Pseudomonadota</taxon>
        <taxon>Betaproteobacteria</taxon>
        <taxon>Candidatus Accumulibacter</taxon>
    </lineage>
</organism>
<dbReference type="Proteomes" id="UP000021315">
    <property type="component" value="Unassembled WGS sequence"/>
</dbReference>
<dbReference type="Pfam" id="PF00092">
    <property type="entry name" value="VWA"/>
    <property type="match status" value="1"/>
</dbReference>
<evidence type="ECO:0000313" key="3">
    <source>
        <dbReference type="EMBL" id="KFB76524.1"/>
    </source>
</evidence>
<evidence type="ECO:0000259" key="2">
    <source>
        <dbReference type="PROSITE" id="PS50234"/>
    </source>
</evidence>
<proteinExistence type="predicted"/>
<keyword evidence="4" id="KW-1185">Reference proteome</keyword>
<dbReference type="AlphaFoldDB" id="A0A080MGZ0"/>
<evidence type="ECO:0000313" key="4">
    <source>
        <dbReference type="Proteomes" id="UP000021315"/>
    </source>
</evidence>
<comment type="caution">
    <text evidence="3">The sequence shown here is derived from an EMBL/GenBank/DDBJ whole genome shotgun (WGS) entry which is preliminary data.</text>
</comment>
<evidence type="ECO:0000256" key="1">
    <source>
        <dbReference type="SAM" id="MobiDB-lite"/>
    </source>
</evidence>
<gene>
    <name evidence="3" type="ORF">AW06_002434</name>
</gene>
<feature type="domain" description="VWFA" evidence="2">
    <location>
        <begin position="90"/>
        <end position="265"/>
    </location>
</feature>
<dbReference type="SMART" id="SM00327">
    <property type="entry name" value="VWA"/>
    <property type="match status" value="1"/>
</dbReference>
<name>A0A080MGZ0_9PROT</name>